<protein>
    <submittedName>
        <fullName evidence="2">Uncharacterized protein</fullName>
    </submittedName>
</protein>
<evidence type="ECO:0000313" key="3">
    <source>
        <dbReference type="Proteomes" id="UP000041254"/>
    </source>
</evidence>
<keyword evidence="3" id="KW-1185">Reference proteome</keyword>
<sequence length="247" mass="28145">MASTLRRRSLLDPGSLPPAGLYRRHRIPPAQHMARCSTSTQLLYKADEEKLRELAMRKEEAEKTEEERPHRMRVSASLPDLRVPKPTARPTLRREDRCPWLFQPPETTNGLTLTRSRGQYASSAVLVREPIRPEVLLPAGGLSSYQFASTRMVMKGALPNADSIIVTNKWRPPTFTPIRGTWSFLRFADKPTGLPSSHYRRSTRLPTRRSYDSRIHPAATKTIAKMEREHAAAIARTAERCLSRRAR</sequence>
<accession>A0A0G4GIX7</accession>
<dbReference type="AlphaFoldDB" id="A0A0G4GIX7"/>
<name>A0A0G4GIX7_VITBC</name>
<dbReference type="InParanoid" id="A0A0G4GIX7"/>
<reference evidence="2 3" key="1">
    <citation type="submission" date="2014-11" db="EMBL/GenBank/DDBJ databases">
        <authorList>
            <person name="Zhu J."/>
            <person name="Qi W."/>
            <person name="Song R."/>
        </authorList>
    </citation>
    <scope>NUCLEOTIDE SEQUENCE [LARGE SCALE GENOMIC DNA]</scope>
</reference>
<dbReference type="EMBL" id="CDMY01000680">
    <property type="protein sequence ID" value="CEM29784.1"/>
    <property type="molecule type" value="Genomic_DNA"/>
</dbReference>
<dbReference type="Proteomes" id="UP000041254">
    <property type="component" value="Unassembled WGS sequence"/>
</dbReference>
<feature type="region of interest" description="Disordered" evidence="1">
    <location>
        <begin position="1"/>
        <end position="34"/>
    </location>
</feature>
<gene>
    <name evidence="2" type="ORF">Vbra_17930</name>
</gene>
<dbReference type="VEuPathDB" id="CryptoDB:Vbra_17930"/>
<evidence type="ECO:0000313" key="2">
    <source>
        <dbReference type="EMBL" id="CEM29784.1"/>
    </source>
</evidence>
<proteinExistence type="predicted"/>
<organism evidence="2 3">
    <name type="scientific">Vitrella brassicaformis (strain CCMP3155)</name>
    <dbReference type="NCBI Taxonomy" id="1169540"/>
    <lineage>
        <taxon>Eukaryota</taxon>
        <taxon>Sar</taxon>
        <taxon>Alveolata</taxon>
        <taxon>Colpodellida</taxon>
        <taxon>Vitrellaceae</taxon>
        <taxon>Vitrella</taxon>
    </lineage>
</organism>
<evidence type="ECO:0000256" key="1">
    <source>
        <dbReference type="SAM" id="MobiDB-lite"/>
    </source>
</evidence>